<keyword evidence="1" id="KW-1133">Transmembrane helix</keyword>
<evidence type="ECO:0000313" key="4">
    <source>
        <dbReference type="Proteomes" id="UP000606653"/>
    </source>
</evidence>
<feature type="transmembrane region" description="Helical" evidence="1">
    <location>
        <begin position="20"/>
        <end position="38"/>
    </location>
</feature>
<evidence type="ECO:0000259" key="2">
    <source>
        <dbReference type="Pfam" id="PF16982"/>
    </source>
</evidence>
<evidence type="ECO:0000256" key="1">
    <source>
        <dbReference type="SAM" id="Phobius"/>
    </source>
</evidence>
<dbReference type="InterPro" id="IPR031564">
    <property type="entry name" value="Flp1-like"/>
</dbReference>
<comment type="caution">
    <text evidence="3">The sequence shown here is derived from an EMBL/GenBank/DDBJ whole genome shotgun (WGS) entry which is preliminary data.</text>
</comment>
<keyword evidence="1" id="KW-0472">Membrane</keyword>
<accession>A0ABQ2L1N7</accession>
<dbReference type="Proteomes" id="UP000606653">
    <property type="component" value="Unassembled WGS sequence"/>
</dbReference>
<organism evidence="3 4">
    <name type="scientific">Saccharibacillus kuerlensis</name>
    <dbReference type="NCBI Taxonomy" id="459527"/>
    <lineage>
        <taxon>Bacteria</taxon>
        <taxon>Bacillati</taxon>
        <taxon>Bacillota</taxon>
        <taxon>Bacilli</taxon>
        <taxon>Bacillales</taxon>
        <taxon>Paenibacillaceae</taxon>
        <taxon>Saccharibacillus</taxon>
    </lineage>
</organism>
<sequence length="62" mass="6921">MLQAIGKKFKGVWKEEEGLGTLEVILIIGVTLIIALLFKKQITELVKGLLQSVDTKSKSFFE</sequence>
<keyword evidence="1" id="KW-0812">Transmembrane</keyword>
<dbReference type="RefSeq" id="WP_018975890.1">
    <property type="nucleotide sequence ID" value="NZ_BMLN01000004.1"/>
</dbReference>
<evidence type="ECO:0000313" key="3">
    <source>
        <dbReference type="EMBL" id="GGN99408.1"/>
    </source>
</evidence>
<protein>
    <recommendedName>
        <fullName evidence="2">Putative Flagellin Flp1-like domain-containing protein</fullName>
    </recommendedName>
</protein>
<feature type="domain" description="Putative Flagellin Flp1-like" evidence="2">
    <location>
        <begin position="13"/>
        <end position="58"/>
    </location>
</feature>
<gene>
    <name evidence="3" type="ORF">GCM10010969_19480</name>
</gene>
<reference evidence="4" key="1">
    <citation type="journal article" date="2019" name="Int. J. Syst. Evol. Microbiol.">
        <title>The Global Catalogue of Microorganisms (GCM) 10K type strain sequencing project: providing services to taxonomists for standard genome sequencing and annotation.</title>
        <authorList>
            <consortium name="The Broad Institute Genomics Platform"/>
            <consortium name="The Broad Institute Genome Sequencing Center for Infectious Disease"/>
            <person name="Wu L."/>
            <person name="Ma J."/>
        </authorList>
    </citation>
    <scope>NUCLEOTIDE SEQUENCE [LARGE SCALE GENOMIC DNA]</scope>
    <source>
        <strain evidence="4">CGMCC 1.6964</strain>
    </source>
</reference>
<keyword evidence="4" id="KW-1185">Reference proteome</keyword>
<name>A0ABQ2L1N7_9BACL</name>
<dbReference type="EMBL" id="BMLN01000004">
    <property type="protein sequence ID" value="GGN99408.1"/>
    <property type="molecule type" value="Genomic_DNA"/>
</dbReference>
<proteinExistence type="predicted"/>
<dbReference type="Pfam" id="PF16982">
    <property type="entry name" value="Flp1_like"/>
    <property type="match status" value="1"/>
</dbReference>